<evidence type="ECO:0000256" key="2">
    <source>
        <dbReference type="SAM" id="SignalP"/>
    </source>
</evidence>
<evidence type="ECO:0000313" key="3">
    <source>
        <dbReference type="EMBL" id="TKD04353.1"/>
    </source>
</evidence>
<sequence>MSRSRGAQARASSRPLCTLVALLVLLLSAPVTAQTRGSGGAIRIQVRGGAQISAAATIEPSGTIVRGELLDDAGAAVASATITLRAIAEGGAAVNLPTPSTCDATARRSRRSVRLVGTDAYEVQTDDRGAFCVRAGAPIGQASIKLRFEGDELRDPAESVVRLDAADAPLARTILRFEPAPDVIDLDRETVLLTGSLRVDRTGSSRSNTARREGLAIRVEDERGERIAEGQTGGDGRVRFEIPSASFPGPGSGELRLRFEGTATLAKATTTQPIVRRAEVRLALAHPVDAGDPEDGVGIDVDVTTSRGPVTGGVVEALRGSESVGAGTVQGGKAHVIASFALERAGVVPLTLRYVPAAPFYKSGANLQVDVNVKGPGVARQILIAIVVLAVTAWIVFGWRRAPMPPKKDEDDEAHPVPSGRAGVEVVRASTGQGGYRGAVLDAHDGTPIAGARLVVVAPAFQGDGVVARATADERGSFVLDVPYRSDARLVIEAEEHSRYEQALPPPGVLRVALITRRRTLLERLVKWARRTGAPFDMQPEPTPGHVRRAAFRANNAEIESWARALEQAAYGSSVVDEGVEASLLNDEPRGGRKPAA</sequence>
<name>A0A4U1J985_9BACT</name>
<keyword evidence="1" id="KW-1133">Transmembrane helix</keyword>
<keyword evidence="3" id="KW-0378">Hydrolase</keyword>
<dbReference type="OrthoDB" id="5496850at2"/>
<keyword evidence="3" id="KW-0645">Protease</keyword>
<feature type="transmembrane region" description="Helical" evidence="1">
    <location>
        <begin position="382"/>
        <end position="399"/>
    </location>
</feature>
<keyword evidence="1" id="KW-0812">Transmembrane</keyword>
<gene>
    <name evidence="3" type="ORF">E8A74_23620</name>
</gene>
<dbReference type="AlphaFoldDB" id="A0A4U1J985"/>
<feature type="signal peptide" evidence="2">
    <location>
        <begin position="1"/>
        <end position="33"/>
    </location>
</feature>
<evidence type="ECO:0000313" key="4">
    <source>
        <dbReference type="Proteomes" id="UP000309215"/>
    </source>
</evidence>
<feature type="chain" id="PRO_5020653869" evidence="2">
    <location>
        <begin position="34"/>
        <end position="597"/>
    </location>
</feature>
<keyword evidence="2" id="KW-0732">Signal</keyword>
<keyword evidence="4" id="KW-1185">Reference proteome</keyword>
<keyword evidence="3" id="KW-0121">Carboxypeptidase</keyword>
<keyword evidence="1" id="KW-0472">Membrane</keyword>
<dbReference type="EMBL" id="SSMQ01000025">
    <property type="protein sequence ID" value="TKD04353.1"/>
    <property type="molecule type" value="Genomic_DNA"/>
</dbReference>
<dbReference type="RefSeq" id="WP_136931322.1">
    <property type="nucleotide sequence ID" value="NZ_SSMQ01000025.1"/>
</dbReference>
<protein>
    <submittedName>
        <fullName evidence="3">Carboxypeptidase regulatory-like domain-containing protein</fullName>
    </submittedName>
</protein>
<proteinExistence type="predicted"/>
<comment type="caution">
    <text evidence="3">The sequence shown here is derived from an EMBL/GenBank/DDBJ whole genome shotgun (WGS) entry which is preliminary data.</text>
</comment>
<reference evidence="3 4" key="1">
    <citation type="submission" date="2019-04" db="EMBL/GenBank/DDBJ databases">
        <authorList>
            <person name="Li Y."/>
            <person name="Wang J."/>
        </authorList>
    </citation>
    <scope>NUCLEOTIDE SEQUENCE [LARGE SCALE GENOMIC DNA]</scope>
    <source>
        <strain evidence="3 4">DSM 14668</strain>
    </source>
</reference>
<dbReference type="Proteomes" id="UP000309215">
    <property type="component" value="Unassembled WGS sequence"/>
</dbReference>
<organism evidence="3 4">
    <name type="scientific">Polyangium fumosum</name>
    <dbReference type="NCBI Taxonomy" id="889272"/>
    <lineage>
        <taxon>Bacteria</taxon>
        <taxon>Pseudomonadati</taxon>
        <taxon>Myxococcota</taxon>
        <taxon>Polyangia</taxon>
        <taxon>Polyangiales</taxon>
        <taxon>Polyangiaceae</taxon>
        <taxon>Polyangium</taxon>
    </lineage>
</organism>
<accession>A0A4U1J985</accession>
<dbReference type="GO" id="GO:0004180">
    <property type="term" value="F:carboxypeptidase activity"/>
    <property type="evidence" value="ECO:0007669"/>
    <property type="project" value="UniProtKB-KW"/>
</dbReference>
<evidence type="ECO:0000256" key="1">
    <source>
        <dbReference type="SAM" id="Phobius"/>
    </source>
</evidence>